<keyword evidence="4" id="KW-0004">4Fe-4S</keyword>
<evidence type="ECO:0000256" key="9">
    <source>
        <dbReference type="ARBA" id="ARBA00022806"/>
    </source>
</evidence>
<reference evidence="21 22" key="1">
    <citation type="submission" date="2023-03" db="EMBL/GenBank/DDBJ databases">
        <title>Genome sequence of Lichtheimia ornata CBS 291.66.</title>
        <authorList>
            <person name="Mohabir J.T."/>
            <person name="Shea T.P."/>
            <person name="Kurbessoian T."/>
            <person name="Berby B."/>
            <person name="Fontaine J."/>
            <person name="Livny J."/>
            <person name="Gnirke A."/>
            <person name="Stajich J.E."/>
            <person name="Cuomo C.A."/>
        </authorList>
    </citation>
    <scope>NUCLEOTIDE SEQUENCE [LARGE SCALE GENOMIC DNA]</scope>
    <source>
        <strain evidence="21">CBS 291.66</strain>
    </source>
</reference>
<feature type="compositionally biased region" description="Acidic residues" evidence="19">
    <location>
        <begin position="552"/>
        <end position="566"/>
    </location>
</feature>
<dbReference type="InterPro" id="IPR027417">
    <property type="entry name" value="P-loop_NTPase"/>
</dbReference>
<feature type="region of interest" description="Disordered" evidence="19">
    <location>
        <begin position="544"/>
        <end position="567"/>
    </location>
</feature>
<keyword evidence="7" id="KW-0227">DNA damage</keyword>
<dbReference type="PROSITE" id="PS51193">
    <property type="entry name" value="HELICASE_ATP_BIND_2"/>
    <property type="match status" value="1"/>
</dbReference>
<evidence type="ECO:0000256" key="19">
    <source>
        <dbReference type="SAM" id="MobiDB-lite"/>
    </source>
</evidence>
<dbReference type="SUPFAM" id="SSF52540">
    <property type="entry name" value="P-loop containing nucleoside triphosphate hydrolases"/>
    <property type="match status" value="2"/>
</dbReference>
<dbReference type="Pfam" id="PF13307">
    <property type="entry name" value="Helicase_C_2"/>
    <property type="match status" value="1"/>
</dbReference>
<comment type="caution">
    <text evidence="21">The sequence shown here is derived from an EMBL/GenBank/DDBJ whole genome shotgun (WGS) entry which is preliminary data.</text>
</comment>
<evidence type="ECO:0000313" key="22">
    <source>
        <dbReference type="Proteomes" id="UP001234581"/>
    </source>
</evidence>
<keyword evidence="6" id="KW-0547">Nucleotide-binding</keyword>
<feature type="domain" description="Helicase ATP-binding" evidence="20">
    <location>
        <begin position="73"/>
        <end position="471"/>
    </location>
</feature>
<comment type="subcellular location">
    <subcellularLocation>
        <location evidence="2">Nucleus</location>
    </subcellularLocation>
</comment>
<keyword evidence="11" id="KW-0408">Iron</keyword>
<dbReference type="InterPro" id="IPR010614">
    <property type="entry name" value="RAD3-like_helicase_DEAD"/>
</dbReference>
<protein>
    <recommendedName>
        <fullName evidence="16">DNA 5'-3' helicase</fullName>
        <ecNumber evidence="16">5.6.2.3</ecNumber>
    </recommendedName>
    <alternativeName>
        <fullName evidence="18">DNA 5'-3' helicase FANCJ</fullName>
    </alternativeName>
</protein>
<dbReference type="EMBL" id="JARTCD010000118">
    <property type="protein sequence ID" value="KAJ8652112.1"/>
    <property type="molecule type" value="Genomic_DNA"/>
</dbReference>
<keyword evidence="9" id="KW-0347">Helicase</keyword>
<evidence type="ECO:0000256" key="13">
    <source>
        <dbReference type="ARBA" id="ARBA00023204"/>
    </source>
</evidence>
<evidence type="ECO:0000256" key="2">
    <source>
        <dbReference type="ARBA" id="ARBA00004123"/>
    </source>
</evidence>
<evidence type="ECO:0000313" key="21">
    <source>
        <dbReference type="EMBL" id="KAJ8652112.1"/>
    </source>
</evidence>
<dbReference type="GO" id="GO:0016818">
    <property type="term" value="F:hydrolase activity, acting on acid anhydrides, in phosphorus-containing anhydrides"/>
    <property type="evidence" value="ECO:0007669"/>
    <property type="project" value="InterPro"/>
</dbReference>
<dbReference type="InterPro" id="IPR013020">
    <property type="entry name" value="Rad3/Chl1-like"/>
</dbReference>
<dbReference type="GO" id="GO:0006289">
    <property type="term" value="P:nucleotide-excision repair"/>
    <property type="evidence" value="ECO:0007669"/>
    <property type="project" value="TreeGrafter"/>
</dbReference>
<dbReference type="GO" id="GO:0005524">
    <property type="term" value="F:ATP binding"/>
    <property type="evidence" value="ECO:0007669"/>
    <property type="project" value="UniProtKB-KW"/>
</dbReference>
<keyword evidence="13" id="KW-0234">DNA repair</keyword>
<comment type="cofactor">
    <cofactor evidence="1">
        <name>[4Fe-4S] cluster</name>
        <dbReference type="ChEBI" id="CHEBI:49883"/>
    </cofactor>
</comment>
<dbReference type="Proteomes" id="UP001234581">
    <property type="component" value="Unassembled WGS sequence"/>
</dbReference>
<accession>A0AAD7UT06</accession>
<dbReference type="Pfam" id="PF06733">
    <property type="entry name" value="DEAD_2"/>
    <property type="match status" value="1"/>
</dbReference>
<evidence type="ECO:0000259" key="20">
    <source>
        <dbReference type="PROSITE" id="PS51193"/>
    </source>
</evidence>
<dbReference type="SMART" id="SM00491">
    <property type="entry name" value="HELICc2"/>
    <property type="match status" value="1"/>
</dbReference>
<evidence type="ECO:0000256" key="15">
    <source>
        <dbReference type="ARBA" id="ARBA00023242"/>
    </source>
</evidence>
<dbReference type="AlphaFoldDB" id="A0AAD7UT06"/>
<dbReference type="EC" id="5.6.2.3" evidence="16"/>
<dbReference type="RefSeq" id="XP_058337026.1">
    <property type="nucleotide sequence ID" value="XM_058492203.1"/>
</dbReference>
<dbReference type="SMART" id="SM00488">
    <property type="entry name" value="DEXDc2"/>
    <property type="match status" value="1"/>
</dbReference>
<proteinExistence type="inferred from homology"/>
<evidence type="ECO:0000256" key="10">
    <source>
        <dbReference type="ARBA" id="ARBA00022840"/>
    </source>
</evidence>
<dbReference type="GO" id="GO:0003677">
    <property type="term" value="F:DNA binding"/>
    <property type="evidence" value="ECO:0007669"/>
    <property type="project" value="InterPro"/>
</dbReference>
<evidence type="ECO:0000256" key="6">
    <source>
        <dbReference type="ARBA" id="ARBA00022741"/>
    </source>
</evidence>
<evidence type="ECO:0000256" key="18">
    <source>
        <dbReference type="ARBA" id="ARBA00082714"/>
    </source>
</evidence>
<feature type="region of interest" description="Disordered" evidence="19">
    <location>
        <begin position="1"/>
        <end position="32"/>
    </location>
</feature>
<comment type="catalytic activity">
    <reaction evidence="17">
        <text>ATP + H2O = ADP + phosphate + H(+)</text>
        <dbReference type="Rhea" id="RHEA:13065"/>
        <dbReference type="ChEBI" id="CHEBI:15377"/>
        <dbReference type="ChEBI" id="CHEBI:15378"/>
        <dbReference type="ChEBI" id="CHEBI:30616"/>
        <dbReference type="ChEBI" id="CHEBI:43474"/>
        <dbReference type="ChEBI" id="CHEBI:456216"/>
        <dbReference type="EC" id="5.6.2.3"/>
    </reaction>
</comment>
<evidence type="ECO:0000256" key="3">
    <source>
        <dbReference type="ARBA" id="ARBA00008792"/>
    </source>
</evidence>
<evidence type="ECO:0000256" key="11">
    <source>
        <dbReference type="ARBA" id="ARBA00023004"/>
    </source>
</evidence>
<feature type="compositionally biased region" description="Low complexity" evidence="19">
    <location>
        <begin position="975"/>
        <end position="996"/>
    </location>
</feature>
<feature type="compositionally biased region" description="Low complexity" evidence="19">
    <location>
        <begin position="201"/>
        <end position="211"/>
    </location>
</feature>
<keyword evidence="14" id="KW-0413">Isomerase</keyword>
<dbReference type="GO" id="GO:0051539">
    <property type="term" value="F:4 iron, 4 sulfur cluster binding"/>
    <property type="evidence" value="ECO:0007669"/>
    <property type="project" value="UniProtKB-KW"/>
</dbReference>
<keyword evidence="10" id="KW-0067">ATP-binding</keyword>
<name>A0AAD7UT06_9FUNG</name>
<dbReference type="InterPro" id="IPR002464">
    <property type="entry name" value="DNA/RNA_helicase_DEAH_CS"/>
</dbReference>
<evidence type="ECO:0000256" key="1">
    <source>
        <dbReference type="ARBA" id="ARBA00001966"/>
    </source>
</evidence>
<dbReference type="Gene3D" id="3.40.50.300">
    <property type="entry name" value="P-loop containing nucleotide triphosphate hydrolases"/>
    <property type="match status" value="3"/>
</dbReference>
<dbReference type="GO" id="GO:0043139">
    <property type="term" value="F:5'-3' DNA helicase activity"/>
    <property type="evidence" value="ECO:0007669"/>
    <property type="project" value="UniProtKB-EC"/>
</dbReference>
<dbReference type="PANTHER" id="PTHR11472">
    <property type="entry name" value="DNA REPAIR DEAD HELICASE RAD3/XP-D SUBFAMILY MEMBER"/>
    <property type="match status" value="1"/>
</dbReference>
<evidence type="ECO:0000256" key="8">
    <source>
        <dbReference type="ARBA" id="ARBA00022801"/>
    </source>
</evidence>
<sequence length="996" mass="113806">MTQRNGKKSNRRPQNRNRRRAGSSGFEHEEDSDMISNIDLIEPLQSTLSFLPARPAKVTKRSHDTPMKTFPMGGVPVEFPFQPYPAQLQMMVKIIQALKKKQNALLESPTGSGKSLAILCAALAWREYEKEKLRIEDEKQRLEDAKLIQDTLASIQSAPPPPSSTAQEAIVISDDEEISQPTISLDTDMDHHESSGGTKRQQPSPSSSPSPSDDHDQDDDFRPVKIPRVIQQQLHQQQAKKEPDESQPIQLEDGEELHEFLKRVEEHNKSRPKQRIPKIFVGSRTHKQLAQLVGELKGNTRYRPKMSILGSREQYCIHKTVAKSYDKNEECRLLLDANACRFANNVNKVVSHPKVRPGGDLEIWDIEDLIELGRAKEGCPYFSSRTMAESADLIFCPYNYILEPSIRKAMNINLEGSIVILDEAHNIEDAARSAASFEATDTDLRILMKEFKWVLRDRKVKANVGLCAAYEALSVMAGTLEDFIQRPEEYNLKRDNYEEHIYVWSGQKMLQALEKGKVGETHHNMVLKEAFALVYEHVEEVFKNESERAKEPEEDEQQEDEKEEEEVKSQKCLTLKSLRVLEGLFLVLGYIYKEGRDFRNDYTMAIIERISRNAPITPRTDAPWTAKLAFWCQNPGVSFHEIAEQVHSVVLTSGTLSPLNTFASELQTEFPIRLEANHVIDKSQVWISSVPTGPGQVNLYGTWNQVSQFSYQDSVGQAICEIAETIPYGVLCFVPSYQTMDKLIDRWRITGIYERMERRKHIICEPPGRGNKKAFEMLLSQYYSCISQVEGLRELPEEGKNGALMFAVYRGKVSEGIDFTDNNCRAVVTLGIPFPNFKDLQIELKRDYNNARYKKGDQVLDGTEWYNTQAYRAINQALGRCIRHRKDWGAVILLEQRFTYTRNVSQLSKWVRPLCQTYGNYTNALAGLRNFAMQQMENDRLEKLAKEEKEDAAILIEYEQQQGLIDYESQQQQHTSTTTTTTMTTTTTSTTSDKVE</sequence>
<evidence type="ECO:0000256" key="5">
    <source>
        <dbReference type="ARBA" id="ARBA00022723"/>
    </source>
</evidence>
<evidence type="ECO:0000256" key="16">
    <source>
        <dbReference type="ARBA" id="ARBA00044969"/>
    </source>
</evidence>
<organism evidence="21 22">
    <name type="scientific">Lichtheimia ornata</name>
    <dbReference type="NCBI Taxonomy" id="688661"/>
    <lineage>
        <taxon>Eukaryota</taxon>
        <taxon>Fungi</taxon>
        <taxon>Fungi incertae sedis</taxon>
        <taxon>Mucoromycota</taxon>
        <taxon>Mucoromycotina</taxon>
        <taxon>Mucoromycetes</taxon>
        <taxon>Mucorales</taxon>
        <taxon>Lichtheimiaceae</taxon>
        <taxon>Lichtheimia</taxon>
    </lineage>
</organism>
<comment type="similarity">
    <text evidence="3">Belongs to the DEAD box helicase family. DEAH subfamily.</text>
</comment>
<dbReference type="GO" id="GO:0046872">
    <property type="term" value="F:metal ion binding"/>
    <property type="evidence" value="ECO:0007669"/>
    <property type="project" value="UniProtKB-KW"/>
</dbReference>
<dbReference type="GeneID" id="83219644"/>
<keyword evidence="22" id="KW-1185">Reference proteome</keyword>
<dbReference type="InterPro" id="IPR006554">
    <property type="entry name" value="Helicase-like_DEXD_c2"/>
</dbReference>
<dbReference type="GO" id="GO:1990918">
    <property type="term" value="P:double-strand break repair involved in meiotic recombination"/>
    <property type="evidence" value="ECO:0007669"/>
    <property type="project" value="TreeGrafter"/>
</dbReference>
<feature type="region of interest" description="Disordered" evidence="19">
    <location>
        <begin position="186"/>
        <end position="221"/>
    </location>
</feature>
<dbReference type="NCBIfam" id="TIGR00604">
    <property type="entry name" value="rad3"/>
    <property type="match status" value="1"/>
</dbReference>
<keyword evidence="8" id="KW-0378">Hydrolase</keyword>
<keyword evidence="15" id="KW-0539">Nucleus</keyword>
<dbReference type="CDD" id="cd18788">
    <property type="entry name" value="SF2_C_XPD"/>
    <property type="match status" value="1"/>
</dbReference>
<evidence type="ECO:0000256" key="14">
    <source>
        <dbReference type="ARBA" id="ARBA00023235"/>
    </source>
</evidence>
<dbReference type="FunFam" id="3.40.50.300:FF:000731">
    <property type="entry name" value="Fanconi anemia group J protein homolog"/>
    <property type="match status" value="1"/>
</dbReference>
<dbReference type="InterPro" id="IPR045028">
    <property type="entry name" value="DinG/Rad3-like"/>
</dbReference>
<dbReference type="GO" id="GO:0005634">
    <property type="term" value="C:nucleus"/>
    <property type="evidence" value="ECO:0007669"/>
    <property type="project" value="UniProtKB-SubCell"/>
</dbReference>
<gene>
    <name evidence="21" type="ORF">O0I10_012263</name>
</gene>
<evidence type="ECO:0000256" key="4">
    <source>
        <dbReference type="ARBA" id="ARBA00022485"/>
    </source>
</evidence>
<dbReference type="PANTHER" id="PTHR11472:SF47">
    <property type="entry name" value="FANCONI ANEMIA GROUP J PROTEIN"/>
    <property type="match status" value="1"/>
</dbReference>
<dbReference type="InterPro" id="IPR006555">
    <property type="entry name" value="ATP-dep_Helicase_C"/>
</dbReference>
<dbReference type="PROSITE" id="PS00690">
    <property type="entry name" value="DEAH_ATP_HELICASE"/>
    <property type="match status" value="1"/>
</dbReference>
<dbReference type="InterPro" id="IPR014013">
    <property type="entry name" value="Helic_SF1/SF2_ATP-bd_DinG/Rad3"/>
</dbReference>
<keyword evidence="5" id="KW-0479">Metal-binding</keyword>
<evidence type="ECO:0000256" key="12">
    <source>
        <dbReference type="ARBA" id="ARBA00023014"/>
    </source>
</evidence>
<feature type="compositionally biased region" description="Basic residues" evidence="19">
    <location>
        <begin position="1"/>
        <end position="21"/>
    </location>
</feature>
<evidence type="ECO:0000256" key="7">
    <source>
        <dbReference type="ARBA" id="ARBA00022763"/>
    </source>
</evidence>
<keyword evidence="12" id="KW-0411">Iron-sulfur</keyword>
<evidence type="ECO:0000256" key="17">
    <source>
        <dbReference type="ARBA" id="ARBA00048954"/>
    </source>
</evidence>
<feature type="region of interest" description="Disordered" evidence="19">
    <location>
        <begin position="969"/>
        <end position="996"/>
    </location>
</feature>